<evidence type="ECO:0000313" key="5">
    <source>
        <dbReference type="EMBL" id="CAB4670390.1"/>
    </source>
</evidence>
<dbReference type="PANTHER" id="PTHR43175">
    <property type="entry name" value="CARBONIC ANHYDRASE"/>
    <property type="match status" value="1"/>
</dbReference>
<dbReference type="EMBL" id="CAFBQL010000003">
    <property type="protein sequence ID" value="CAB5056479.1"/>
    <property type="molecule type" value="Genomic_DNA"/>
</dbReference>
<keyword evidence="4" id="KW-0862">Zinc</keyword>
<dbReference type="InterPro" id="IPR001765">
    <property type="entry name" value="Carbonic_anhydrase"/>
</dbReference>
<dbReference type="GO" id="GO:0008270">
    <property type="term" value="F:zinc ion binding"/>
    <property type="evidence" value="ECO:0007669"/>
    <property type="project" value="InterPro"/>
</dbReference>
<dbReference type="AlphaFoldDB" id="A0A6J7TR24"/>
<evidence type="ECO:0000313" key="7">
    <source>
        <dbReference type="EMBL" id="CAB4855760.1"/>
    </source>
</evidence>
<proteinExistence type="inferred from homology"/>
<dbReference type="PANTHER" id="PTHR43175:SF3">
    <property type="entry name" value="CARBON DISULFIDE HYDROLASE"/>
    <property type="match status" value="1"/>
</dbReference>
<dbReference type="SUPFAM" id="SSF53056">
    <property type="entry name" value="beta-carbonic anhydrase, cab"/>
    <property type="match status" value="1"/>
</dbReference>
<name>A0A6J7TR24_9ZZZZ</name>
<evidence type="ECO:0000256" key="1">
    <source>
        <dbReference type="ARBA" id="ARBA00001947"/>
    </source>
</evidence>
<dbReference type="EMBL" id="CAEZZC010000001">
    <property type="protein sequence ID" value="CAB4739348.1"/>
    <property type="molecule type" value="Genomic_DNA"/>
</dbReference>
<reference evidence="9" key="1">
    <citation type="submission" date="2020-05" db="EMBL/GenBank/DDBJ databases">
        <authorList>
            <person name="Chiriac C."/>
            <person name="Salcher M."/>
            <person name="Ghai R."/>
            <person name="Kavagutti S V."/>
        </authorList>
    </citation>
    <scope>NUCLEOTIDE SEQUENCE</scope>
</reference>
<gene>
    <name evidence="5" type="ORF">UFOPK2289_01100</name>
    <name evidence="6" type="ORF">UFOPK2822_00060</name>
    <name evidence="7" type="ORF">UFOPK3346_00113</name>
    <name evidence="8" type="ORF">UFOPK3670_00491</name>
    <name evidence="9" type="ORF">UFOPK4308_00613</name>
</gene>
<dbReference type="SMART" id="SM00947">
    <property type="entry name" value="Pro_CA"/>
    <property type="match status" value="1"/>
</dbReference>
<accession>A0A6J7TR24</accession>
<dbReference type="EMBL" id="CAFBMV010000003">
    <property type="protein sequence ID" value="CAB4918337.1"/>
    <property type="molecule type" value="Genomic_DNA"/>
</dbReference>
<evidence type="ECO:0000313" key="9">
    <source>
        <dbReference type="EMBL" id="CAB5056479.1"/>
    </source>
</evidence>
<sequence length="176" mass="18847">MTEQTPKNPFPSEFFNDCLKANGEFAAGFQGSALTGSAAKGLAIVTCMDSRISPLAVVGMESGDAKILRNAGARVTEDVLRTLVLATYLLGVDRILVMPHTDCRMAQSEEADIHATINQQFGVDTRSIEFRTVADQKAALATDLTRIRTYPLLRTGVHVGGAIYNVGTGVLEPFNG</sequence>
<dbReference type="InterPro" id="IPR036874">
    <property type="entry name" value="Carbonic_anhydrase_sf"/>
</dbReference>
<dbReference type="Pfam" id="PF00484">
    <property type="entry name" value="Pro_CA"/>
    <property type="match status" value="1"/>
</dbReference>
<comment type="cofactor">
    <cofactor evidence="1">
        <name>Zn(2+)</name>
        <dbReference type="ChEBI" id="CHEBI:29105"/>
    </cofactor>
</comment>
<keyword evidence="3" id="KW-0479">Metal-binding</keyword>
<dbReference type="GO" id="GO:0004089">
    <property type="term" value="F:carbonate dehydratase activity"/>
    <property type="evidence" value="ECO:0007669"/>
    <property type="project" value="InterPro"/>
</dbReference>
<evidence type="ECO:0000313" key="6">
    <source>
        <dbReference type="EMBL" id="CAB4739348.1"/>
    </source>
</evidence>
<dbReference type="EMBL" id="CAFBLE010000001">
    <property type="protein sequence ID" value="CAB4855760.1"/>
    <property type="molecule type" value="Genomic_DNA"/>
</dbReference>
<protein>
    <submittedName>
        <fullName evidence="9">Unannotated protein</fullName>
    </submittedName>
</protein>
<evidence type="ECO:0000256" key="4">
    <source>
        <dbReference type="ARBA" id="ARBA00022833"/>
    </source>
</evidence>
<organism evidence="9">
    <name type="scientific">freshwater metagenome</name>
    <dbReference type="NCBI Taxonomy" id="449393"/>
    <lineage>
        <taxon>unclassified sequences</taxon>
        <taxon>metagenomes</taxon>
        <taxon>ecological metagenomes</taxon>
    </lineage>
</organism>
<comment type="similarity">
    <text evidence="2">Belongs to the beta-class carbonic anhydrase family.</text>
</comment>
<evidence type="ECO:0000313" key="8">
    <source>
        <dbReference type="EMBL" id="CAB4918337.1"/>
    </source>
</evidence>
<dbReference type="CDD" id="cd03379">
    <property type="entry name" value="beta_CA_cladeD"/>
    <property type="match status" value="1"/>
</dbReference>
<dbReference type="EMBL" id="CAEZWT010000035">
    <property type="protein sequence ID" value="CAB4670390.1"/>
    <property type="molecule type" value="Genomic_DNA"/>
</dbReference>
<evidence type="ECO:0000256" key="2">
    <source>
        <dbReference type="ARBA" id="ARBA00006217"/>
    </source>
</evidence>
<dbReference type="Gene3D" id="3.40.1050.10">
    <property type="entry name" value="Carbonic anhydrase"/>
    <property type="match status" value="1"/>
</dbReference>
<evidence type="ECO:0000256" key="3">
    <source>
        <dbReference type="ARBA" id="ARBA00022723"/>
    </source>
</evidence>